<accession>A0ABS1BTM9</accession>
<evidence type="ECO:0000313" key="2">
    <source>
        <dbReference type="Proteomes" id="UP000614058"/>
    </source>
</evidence>
<keyword evidence="2" id="KW-1185">Reference proteome</keyword>
<protein>
    <submittedName>
        <fullName evidence="1">DUF721 domain-containing protein</fullName>
    </submittedName>
</protein>
<dbReference type="Pfam" id="PF05258">
    <property type="entry name" value="DciA"/>
    <property type="match status" value="1"/>
</dbReference>
<organism evidence="1 2">
    <name type="scientific">Kingella bonacorsii</name>
    <dbReference type="NCBI Taxonomy" id="2796361"/>
    <lineage>
        <taxon>Bacteria</taxon>
        <taxon>Pseudomonadati</taxon>
        <taxon>Pseudomonadota</taxon>
        <taxon>Betaproteobacteria</taxon>
        <taxon>Neisseriales</taxon>
        <taxon>Neisseriaceae</taxon>
        <taxon>Kingella</taxon>
    </lineage>
</organism>
<gene>
    <name evidence="1" type="ORF">JDW22_06505</name>
</gene>
<proteinExistence type="predicted"/>
<dbReference type="Proteomes" id="UP000614058">
    <property type="component" value="Unassembled WGS sequence"/>
</dbReference>
<dbReference type="InterPro" id="IPR007922">
    <property type="entry name" value="DciA-like"/>
</dbReference>
<name>A0ABS1BTM9_9NEIS</name>
<dbReference type="RefSeq" id="WP_200522383.1">
    <property type="nucleotide sequence ID" value="NZ_JAEHNZ010000002.1"/>
</dbReference>
<evidence type="ECO:0000313" key="1">
    <source>
        <dbReference type="EMBL" id="MBK0396237.1"/>
    </source>
</evidence>
<sequence length="143" mass="16039">MQFAPLIPANSPLANLLQRSRYWQQLDDAAKRLLPANLHPHFRVACIEEGALIIHVSAPMAATRLKMLLPSLLPQLQELDPNIARIQIKTRPHNPATAKSKNFHLSERALNSFEQTAEKVAHHPKLAAALQNLVKNNRNTNNN</sequence>
<reference evidence="1 2" key="1">
    <citation type="journal article" date="2021" name="Pathogens">
        <title>Isolation and Characterization of Kingella bonacorsii sp. nov., A Novel Kingella Species Detected in a Stable Periodontitis Subject.</title>
        <authorList>
            <person name="Antezack A."/>
            <person name="Boxberger M."/>
            <person name="Rolland C."/>
            <person name="Monnet-Corti V."/>
            <person name="La Scola B."/>
        </authorList>
    </citation>
    <scope>NUCLEOTIDE SEQUENCE [LARGE SCALE GENOMIC DNA]</scope>
    <source>
        <strain evidence="1 2">Marseille-Q4569</strain>
    </source>
</reference>
<dbReference type="EMBL" id="JAEHNZ010000002">
    <property type="protein sequence ID" value="MBK0396237.1"/>
    <property type="molecule type" value="Genomic_DNA"/>
</dbReference>
<comment type="caution">
    <text evidence="1">The sequence shown here is derived from an EMBL/GenBank/DDBJ whole genome shotgun (WGS) entry which is preliminary data.</text>
</comment>